<dbReference type="SUPFAM" id="SSF57850">
    <property type="entry name" value="RING/U-box"/>
    <property type="match status" value="1"/>
</dbReference>
<organism evidence="13 14">
    <name type="scientific">Paraglomus occultum</name>
    <dbReference type="NCBI Taxonomy" id="144539"/>
    <lineage>
        <taxon>Eukaryota</taxon>
        <taxon>Fungi</taxon>
        <taxon>Fungi incertae sedis</taxon>
        <taxon>Mucoromycota</taxon>
        <taxon>Glomeromycotina</taxon>
        <taxon>Glomeromycetes</taxon>
        <taxon>Paraglomerales</taxon>
        <taxon>Paraglomeraceae</taxon>
        <taxon>Paraglomus</taxon>
    </lineage>
</organism>
<evidence type="ECO:0000256" key="1">
    <source>
        <dbReference type="ARBA" id="ARBA00004123"/>
    </source>
</evidence>
<evidence type="ECO:0000256" key="5">
    <source>
        <dbReference type="ARBA" id="ARBA00022723"/>
    </source>
</evidence>
<dbReference type="Pfam" id="PF11789">
    <property type="entry name" value="zf-Nse"/>
    <property type="match status" value="1"/>
</dbReference>
<dbReference type="GO" id="GO:0030915">
    <property type="term" value="C:Smc5-Smc6 complex"/>
    <property type="evidence" value="ECO:0007669"/>
    <property type="project" value="InterPro"/>
</dbReference>
<evidence type="ECO:0000256" key="2">
    <source>
        <dbReference type="ARBA" id="ARBA00004718"/>
    </source>
</evidence>
<evidence type="ECO:0000256" key="3">
    <source>
        <dbReference type="ARBA" id="ARBA00008212"/>
    </source>
</evidence>
<evidence type="ECO:0000259" key="12">
    <source>
        <dbReference type="PROSITE" id="PS51044"/>
    </source>
</evidence>
<evidence type="ECO:0000256" key="9">
    <source>
        <dbReference type="ARBA" id="ARBA00023242"/>
    </source>
</evidence>
<dbReference type="EMBL" id="CAJVPJ010000912">
    <property type="protein sequence ID" value="CAG8564888.1"/>
    <property type="molecule type" value="Genomic_DNA"/>
</dbReference>
<dbReference type="InterPro" id="IPR004181">
    <property type="entry name" value="Znf_MIZ"/>
</dbReference>
<evidence type="ECO:0000256" key="8">
    <source>
        <dbReference type="ARBA" id="ARBA00022833"/>
    </source>
</evidence>
<evidence type="ECO:0000313" key="13">
    <source>
        <dbReference type="EMBL" id="CAG8564888.1"/>
    </source>
</evidence>
<feature type="compositionally biased region" description="Low complexity" evidence="11">
    <location>
        <begin position="8"/>
        <end position="18"/>
    </location>
</feature>
<keyword evidence="14" id="KW-1185">Reference proteome</keyword>
<dbReference type="OrthoDB" id="26899at2759"/>
<keyword evidence="9" id="KW-0539">Nucleus</keyword>
<dbReference type="PANTHER" id="PTHR21330">
    <property type="entry name" value="E3 SUMO-PROTEIN LIGASE NSE2"/>
    <property type="match status" value="1"/>
</dbReference>
<dbReference type="PROSITE" id="PS51044">
    <property type="entry name" value="ZF_SP_RING"/>
    <property type="match status" value="1"/>
</dbReference>
<evidence type="ECO:0000256" key="6">
    <source>
        <dbReference type="ARBA" id="ARBA00022771"/>
    </source>
</evidence>
<dbReference type="Proteomes" id="UP000789572">
    <property type="component" value="Unassembled WGS sequence"/>
</dbReference>
<dbReference type="GO" id="GO:0008270">
    <property type="term" value="F:zinc ion binding"/>
    <property type="evidence" value="ECO:0007669"/>
    <property type="project" value="UniProtKB-KW"/>
</dbReference>
<evidence type="ECO:0000313" key="14">
    <source>
        <dbReference type="Proteomes" id="UP000789572"/>
    </source>
</evidence>
<evidence type="ECO:0000256" key="10">
    <source>
        <dbReference type="PROSITE-ProRule" id="PRU00452"/>
    </source>
</evidence>
<name>A0A9N9BDT5_9GLOM</name>
<dbReference type="GO" id="GO:0005634">
    <property type="term" value="C:nucleus"/>
    <property type="evidence" value="ECO:0007669"/>
    <property type="project" value="UniProtKB-SubCell"/>
</dbReference>
<dbReference type="GO" id="GO:0061665">
    <property type="term" value="F:SUMO ligase activity"/>
    <property type="evidence" value="ECO:0007669"/>
    <property type="project" value="TreeGrafter"/>
</dbReference>
<dbReference type="Gene3D" id="3.30.40.10">
    <property type="entry name" value="Zinc/RING finger domain, C3HC4 (zinc finger)"/>
    <property type="match status" value="1"/>
</dbReference>
<dbReference type="PANTHER" id="PTHR21330:SF1">
    <property type="entry name" value="E3 SUMO-PROTEIN LIGASE NSE2"/>
    <property type="match status" value="1"/>
</dbReference>
<dbReference type="InterPro" id="IPR013083">
    <property type="entry name" value="Znf_RING/FYVE/PHD"/>
</dbReference>
<proteinExistence type="inferred from homology"/>
<comment type="similarity">
    <text evidence="3">Belongs to the NSE2 family.</text>
</comment>
<keyword evidence="5" id="KW-0479">Metal-binding</keyword>
<evidence type="ECO:0000256" key="11">
    <source>
        <dbReference type="SAM" id="MobiDB-lite"/>
    </source>
</evidence>
<evidence type="ECO:0000256" key="7">
    <source>
        <dbReference type="ARBA" id="ARBA00022786"/>
    </source>
</evidence>
<comment type="caution">
    <text evidence="13">The sequence shown here is derived from an EMBL/GenBank/DDBJ whole genome shotgun (WGS) entry which is preliminary data.</text>
</comment>
<accession>A0A9N9BDT5</accession>
<keyword evidence="8" id="KW-0862">Zinc</keyword>
<evidence type="ECO:0000256" key="4">
    <source>
        <dbReference type="ARBA" id="ARBA00022679"/>
    </source>
</evidence>
<comment type="subcellular location">
    <subcellularLocation>
        <location evidence="1">Nucleus</location>
    </subcellularLocation>
</comment>
<comment type="pathway">
    <text evidence="2">Protein modification; protein sumoylation.</text>
</comment>
<keyword evidence="4" id="KW-0808">Transferase</keyword>
<gene>
    <name evidence="13" type="ORF">POCULU_LOCUS5694</name>
</gene>
<dbReference type="InterPro" id="IPR026846">
    <property type="entry name" value="Nse2(Mms21)"/>
</dbReference>
<dbReference type="CDD" id="cd16651">
    <property type="entry name" value="SPL-RING_NSE2"/>
    <property type="match status" value="1"/>
</dbReference>
<dbReference type="AlphaFoldDB" id="A0A9N9BDT5"/>
<reference evidence="13" key="1">
    <citation type="submission" date="2021-06" db="EMBL/GenBank/DDBJ databases">
        <authorList>
            <person name="Kallberg Y."/>
            <person name="Tangrot J."/>
            <person name="Rosling A."/>
        </authorList>
    </citation>
    <scope>NUCLEOTIDE SEQUENCE</scope>
    <source>
        <strain evidence="13">IA702</strain>
    </source>
</reference>
<feature type="region of interest" description="Disordered" evidence="11">
    <location>
        <begin position="1"/>
        <end position="24"/>
    </location>
</feature>
<protein>
    <submittedName>
        <fullName evidence="13">9071_t:CDS:1</fullName>
    </submittedName>
</protein>
<feature type="domain" description="SP-RING-type" evidence="12">
    <location>
        <begin position="175"/>
        <end position="261"/>
    </location>
</feature>
<keyword evidence="7" id="KW-0833">Ubl conjugation pathway</keyword>
<keyword evidence="6 10" id="KW-0863">Zinc-finger</keyword>
<dbReference type="GO" id="GO:0000724">
    <property type="term" value="P:double-strand break repair via homologous recombination"/>
    <property type="evidence" value="ECO:0007669"/>
    <property type="project" value="InterPro"/>
</dbReference>
<dbReference type="GO" id="GO:0016925">
    <property type="term" value="P:protein sumoylation"/>
    <property type="evidence" value="ECO:0007669"/>
    <property type="project" value="TreeGrafter"/>
</dbReference>
<sequence>MTRRQRSTRASVASSSRTTLDESASGELEADLVSGLSVSHDFTKLIPILNEIAKPLEYVQIGYQYAIEVGSDLAEAKLNDEVEEMETVLKDVIDLEAAFKIEKDAIQKIRSRLQSSEDIGNIYDVYEMETDHARKRYDTLSNDQKYAANEEYTAFREKIWEIMNPDAPMPSFNQKDDDLVIGGEKISLRCPITQTLYSQPVSSTSCKHSYSKDAILQMLRAHNGSVVCPIPGCDKIVVEAELRPNKSLARMVARRQHDSDEEDEDEYMSL</sequence>